<sequence>MSLPDWISEFSKPDHLWYLKRLSANDTLANKSHQAGPYIPKELLFRALPGLGNPAVENPRVQIDAFVDSGTEARSVTAIWYNNRHWGGTRNETRVTGWGGGASALLDPDSTGALAVFVFANGAIASGATAIHVWVCSGYQDEMFEDLVGPVDPGRAITWRPGEPVSLFNTGVVRSSCAMAPSEMPPHWLQAFPSPTEIVRRSVEMQPLQSQTPDDRLIRRRKCEFEIFKSVEEAIEAPKVAAGFASLDQFLVLAQTILQRRKSRSGRSLELHAREIFLEEGLVEGHQFSHGGVSEGDKKPDFLFPSEQAYQDGSFPEDRLRMLAAKTTARDRWRQVLNEADRIKVKHLLTLQEGVSENQFAEMEAASLQLVVPANLIEAFPESVKPKLMTLDQFIYDVRALG</sequence>
<accession>A0ABW0FWK6</accession>
<keyword evidence="4" id="KW-1185">Reference proteome</keyword>
<dbReference type="Gene3D" id="2.40.330.10">
    <property type="entry name" value="DNA-binding pseudobarrel domain"/>
    <property type="match status" value="1"/>
</dbReference>
<dbReference type="GO" id="GO:0004519">
    <property type="term" value="F:endonuclease activity"/>
    <property type="evidence" value="ECO:0007669"/>
    <property type="project" value="UniProtKB-KW"/>
</dbReference>
<dbReference type="InterPro" id="IPR038365">
    <property type="entry name" value="EcoRII_C_sf"/>
</dbReference>
<dbReference type="InterPro" id="IPR015300">
    <property type="entry name" value="DNA-bd_pseudobarrel_sf"/>
</dbReference>
<proteinExistence type="predicted"/>
<keyword evidence="3" id="KW-0378">Hydrolase</keyword>
<dbReference type="Gene3D" id="3.40.91.80">
    <property type="match status" value="1"/>
</dbReference>
<evidence type="ECO:0000259" key="1">
    <source>
        <dbReference type="Pfam" id="PF09019"/>
    </source>
</evidence>
<feature type="domain" description="Restriction endonuclease type II EcoRII C-terminal" evidence="1">
    <location>
        <begin position="228"/>
        <end position="395"/>
    </location>
</feature>
<name>A0ABW0FWK6_9CAUL</name>
<dbReference type="RefSeq" id="WP_374038325.1">
    <property type="nucleotide sequence ID" value="NZ_CP169082.1"/>
</dbReference>
<dbReference type="InterPro" id="IPR015109">
    <property type="entry name" value="Restrct_endonuc_II_EcoRII_C"/>
</dbReference>
<dbReference type="Pfam" id="PF09019">
    <property type="entry name" value="EcoRII-C"/>
    <property type="match status" value="1"/>
</dbReference>
<dbReference type="InterPro" id="IPR011335">
    <property type="entry name" value="Restrct_endonuc-II-like"/>
</dbReference>
<dbReference type="Pfam" id="PF09217">
    <property type="entry name" value="EcoRII-N"/>
    <property type="match status" value="1"/>
</dbReference>
<evidence type="ECO:0000313" key="4">
    <source>
        <dbReference type="Proteomes" id="UP001596152"/>
    </source>
</evidence>
<dbReference type="SUPFAM" id="SSF52980">
    <property type="entry name" value="Restriction endonuclease-like"/>
    <property type="match status" value="1"/>
</dbReference>
<comment type="caution">
    <text evidence="3">The sequence shown here is derived from an EMBL/GenBank/DDBJ whole genome shotgun (WGS) entry which is preliminary data.</text>
</comment>
<evidence type="ECO:0000313" key="3">
    <source>
        <dbReference type="EMBL" id="MFC5346107.1"/>
    </source>
</evidence>
<keyword evidence="3" id="KW-0540">Nuclease</keyword>
<dbReference type="Proteomes" id="UP001596152">
    <property type="component" value="Unassembled WGS sequence"/>
</dbReference>
<feature type="domain" description="Restriction endonuclease type II EcoRII N-terminal" evidence="2">
    <location>
        <begin position="12"/>
        <end position="163"/>
    </location>
</feature>
<dbReference type="EMBL" id="JBHSLF010000055">
    <property type="protein sequence ID" value="MFC5346107.1"/>
    <property type="molecule type" value="Genomic_DNA"/>
</dbReference>
<gene>
    <name evidence="3" type="ORF">ACFPIE_19495</name>
</gene>
<keyword evidence="3" id="KW-0255">Endonuclease</keyword>
<dbReference type="SUPFAM" id="SSF101936">
    <property type="entry name" value="DNA-binding pseudobarrel domain"/>
    <property type="match status" value="1"/>
</dbReference>
<protein>
    <submittedName>
        <fullName evidence="3">Type II restriction endonuclease</fullName>
    </submittedName>
</protein>
<organism evidence="3 4">
    <name type="scientific">Brevundimonas staleyi</name>
    <dbReference type="NCBI Taxonomy" id="74326"/>
    <lineage>
        <taxon>Bacteria</taxon>
        <taxon>Pseudomonadati</taxon>
        <taxon>Pseudomonadota</taxon>
        <taxon>Alphaproteobacteria</taxon>
        <taxon>Caulobacterales</taxon>
        <taxon>Caulobacteraceae</taxon>
        <taxon>Brevundimonas</taxon>
    </lineage>
</organism>
<reference evidence="4" key="1">
    <citation type="journal article" date="2019" name="Int. J. Syst. Evol. Microbiol.">
        <title>The Global Catalogue of Microorganisms (GCM) 10K type strain sequencing project: providing services to taxonomists for standard genome sequencing and annotation.</title>
        <authorList>
            <consortium name="The Broad Institute Genomics Platform"/>
            <consortium name="The Broad Institute Genome Sequencing Center for Infectious Disease"/>
            <person name="Wu L."/>
            <person name="Ma J."/>
        </authorList>
    </citation>
    <scope>NUCLEOTIDE SEQUENCE [LARGE SCALE GENOMIC DNA]</scope>
    <source>
        <strain evidence="4">JCM 12125</strain>
    </source>
</reference>
<evidence type="ECO:0000259" key="2">
    <source>
        <dbReference type="Pfam" id="PF09217"/>
    </source>
</evidence>
<dbReference type="InterPro" id="IPR023372">
    <property type="entry name" value="Rest_endonuc_II_EcoRII_N"/>
</dbReference>